<sequence>MTYYTPDINKDMISWQHFDGQLCGPMDLRALIVNKGDAMELSLFLEKKLNYCLCSLPIRPFLKKVMYLGLSPACSTSGGFANPYAYVKTFQGPPHGIQYGRPLLGCTIKPKLGLSLKNYGRAVYECLRGGLDFTKMMRYVNSQPFMRWRGRFLFVPKLFIKHKLKQGDSLQILPWLLLRDNGLLLHIHRAMHAVIDRQRINGMHFRLKRYVCRGDHIHSGTVVGKLEGERRSLWALLIYCVMILLKKIEVAVFISPRLVLYRCSTSSLGGIHVWHMPASDRIFGTIP</sequence>
<feature type="domain" description="Ribulose bisphosphate carboxylase large subunit C-terminal" evidence="4">
    <location>
        <begin position="98"/>
        <end position="168"/>
    </location>
</feature>
<organism evidence="5 6">
    <name type="scientific">Centaurea solstitialis</name>
    <name type="common">yellow star-thistle</name>
    <dbReference type="NCBI Taxonomy" id="347529"/>
    <lineage>
        <taxon>Eukaryota</taxon>
        <taxon>Viridiplantae</taxon>
        <taxon>Streptophyta</taxon>
        <taxon>Embryophyta</taxon>
        <taxon>Tracheophyta</taxon>
        <taxon>Spermatophyta</taxon>
        <taxon>Magnoliopsida</taxon>
        <taxon>eudicotyledons</taxon>
        <taxon>Gunneridae</taxon>
        <taxon>Pentapetalae</taxon>
        <taxon>asterids</taxon>
        <taxon>campanulids</taxon>
        <taxon>Asterales</taxon>
        <taxon>Asteraceae</taxon>
        <taxon>Carduoideae</taxon>
        <taxon>Cardueae</taxon>
        <taxon>Centaureinae</taxon>
        <taxon>Centaurea</taxon>
    </lineage>
</organism>
<feature type="domain" description="Ribulose bisphosphate carboxylase large subunit C-terminal" evidence="4">
    <location>
        <begin position="178"/>
        <end position="284"/>
    </location>
</feature>
<protein>
    <recommendedName>
        <fullName evidence="4">Ribulose bisphosphate carboxylase large subunit C-terminal domain-containing protein</fullName>
    </recommendedName>
</protein>
<dbReference type="Gene3D" id="3.20.20.110">
    <property type="entry name" value="Ribulose bisphosphate carboxylase, large subunit, C-terminal domain"/>
    <property type="match status" value="2"/>
</dbReference>
<accession>A0AA38VQP9</accession>
<reference evidence="5" key="1">
    <citation type="submission" date="2023-03" db="EMBL/GenBank/DDBJ databases">
        <title>Chromosome-scale reference genome and RAD-based genetic map of yellow starthistle (Centaurea solstitialis) reveal putative structural variation and QTLs associated with invader traits.</title>
        <authorList>
            <person name="Reatini B."/>
            <person name="Cang F.A."/>
            <person name="Jiang Q."/>
            <person name="Mckibben M.T.W."/>
            <person name="Barker M.S."/>
            <person name="Rieseberg L.H."/>
            <person name="Dlugosch K.M."/>
        </authorList>
    </citation>
    <scope>NUCLEOTIDE SEQUENCE</scope>
    <source>
        <strain evidence="5">CAN-66</strain>
        <tissue evidence="5">Leaf</tissue>
    </source>
</reference>
<dbReference type="GO" id="GO:0016984">
    <property type="term" value="F:ribulose-bisphosphate carboxylase activity"/>
    <property type="evidence" value="ECO:0007669"/>
    <property type="project" value="InterPro"/>
</dbReference>
<evidence type="ECO:0000259" key="4">
    <source>
        <dbReference type="Pfam" id="PF00016"/>
    </source>
</evidence>
<evidence type="ECO:0000313" key="5">
    <source>
        <dbReference type="EMBL" id="KAJ9535267.1"/>
    </source>
</evidence>
<keyword evidence="1" id="KW-0488">Methylation</keyword>
<keyword evidence="6" id="KW-1185">Reference proteome</keyword>
<comment type="subunit">
    <text evidence="3">Heterohexadecamer of 8 large chains and 8 small chains; disulfide-linked. The disulfide link is formed within the large subunit homodimers.</text>
</comment>
<evidence type="ECO:0000256" key="3">
    <source>
        <dbReference type="ARBA" id="ARBA00025888"/>
    </source>
</evidence>
<comment type="caution">
    <text evidence="5">The sequence shown here is derived from an EMBL/GenBank/DDBJ whole genome shotgun (WGS) entry which is preliminary data.</text>
</comment>
<gene>
    <name evidence="5" type="ORF">OSB04_un001634</name>
</gene>
<dbReference type="Pfam" id="PF00016">
    <property type="entry name" value="RuBisCO_large"/>
    <property type="match status" value="2"/>
</dbReference>
<dbReference type="SUPFAM" id="SSF51649">
    <property type="entry name" value="RuBisCo, C-terminal domain"/>
    <property type="match status" value="1"/>
</dbReference>
<dbReference type="InterPro" id="IPR033966">
    <property type="entry name" value="RuBisCO"/>
</dbReference>
<dbReference type="GO" id="GO:0000287">
    <property type="term" value="F:magnesium ion binding"/>
    <property type="evidence" value="ECO:0007669"/>
    <property type="project" value="InterPro"/>
</dbReference>
<dbReference type="InterPro" id="IPR000685">
    <property type="entry name" value="RuBisCO_lsu_C"/>
</dbReference>
<comment type="function">
    <text evidence="2">RuBisCO catalyzes two reactions: the carboxylation of D-ribulose 1,5-bisphosphate, the primary event in carbon dioxide fixation, as well as the oxidative fragmentation of the pentose substrate in the photorespiration process. Both reactions occur simultaneously and in competition at the same active site.</text>
</comment>
<dbReference type="PANTHER" id="PTHR42704">
    <property type="entry name" value="RIBULOSE BISPHOSPHATE CARBOXYLASE"/>
    <property type="match status" value="1"/>
</dbReference>
<dbReference type="Proteomes" id="UP001172457">
    <property type="component" value="Unassembled WGS sequence"/>
</dbReference>
<dbReference type="AlphaFoldDB" id="A0AA38VQP9"/>
<name>A0AA38VQP9_9ASTR</name>
<evidence type="ECO:0000256" key="2">
    <source>
        <dbReference type="ARBA" id="ARBA00025664"/>
    </source>
</evidence>
<proteinExistence type="predicted"/>
<evidence type="ECO:0000313" key="6">
    <source>
        <dbReference type="Proteomes" id="UP001172457"/>
    </source>
</evidence>
<evidence type="ECO:0000256" key="1">
    <source>
        <dbReference type="ARBA" id="ARBA00022481"/>
    </source>
</evidence>
<dbReference type="PANTHER" id="PTHR42704:SF17">
    <property type="entry name" value="RIBULOSE BISPHOSPHATE CARBOXYLASE LARGE CHAIN"/>
    <property type="match status" value="1"/>
</dbReference>
<dbReference type="InterPro" id="IPR036376">
    <property type="entry name" value="RuBisCO_lsu_C_sf"/>
</dbReference>
<dbReference type="EMBL" id="JARYMX010000406">
    <property type="protein sequence ID" value="KAJ9535267.1"/>
    <property type="molecule type" value="Genomic_DNA"/>
</dbReference>